<reference evidence="3 4" key="1">
    <citation type="journal article" date="2024" name="bioRxiv">
        <title>A reference genome for Trichogramma kaykai: A tiny desert-dwelling parasitoid wasp with competing sex-ratio distorters.</title>
        <authorList>
            <person name="Culotta J."/>
            <person name="Lindsey A.R."/>
        </authorList>
    </citation>
    <scope>NUCLEOTIDE SEQUENCE [LARGE SCALE GENOMIC DNA]</scope>
    <source>
        <strain evidence="3 4">KSX58</strain>
    </source>
</reference>
<dbReference type="Gene3D" id="1.20.144.10">
    <property type="entry name" value="Phosphatidic acid phosphatase type 2/haloperoxidase"/>
    <property type="match status" value="1"/>
</dbReference>
<keyword evidence="1" id="KW-1133">Transmembrane helix</keyword>
<evidence type="ECO:0000313" key="3">
    <source>
        <dbReference type="EMBL" id="KAL3404949.1"/>
    </source>
</evidence>
<evidence type="ECO:0000313" key="4">
    <source>
        <dbReference type="Proteomes" id="UP001627154"/>
    </source>
</evidence>
<keyword evidence="1" id="KW-0812">Transmembrane</keyword>
<dbReference type="CDD" id="cd03391">
    <property type="entry name" value="PAP2_containing_2_like"/>
    <property type="match status" value="1"/>
</dbReference>
<feature type="transmembrane region" description="Helical" evidence="1">
    <location>
        <begin position="63"/>
        <end position="84"/>
    </location>
</feature>
<evidence type="ECO:0000259" key="2">
    <source>
        <dbReference type="SMART" id="SM00014"/>
    </source>
</evidence>
<dbReference type="SMART" id="SM00014">
    <property type="entry name" value="acidPPc"/>
    <property type="match status" value="1"/>
</dbReference>
<sequence>MSPISDSISCLVTKINESESGVKRNMPSLLVKTLSLDVYLTDQFVKSMEKVLDIKKYKTHYRALEYSCHGLIWIPLWIGFIWILNSKSLYQMQINFFIGLILDVLAVAIIKAISRRRRPVKTEDAIEIGPDKFSFPSGHASRAFYIFFFFLFNWPIHFIFVPFLATWAVCVTVSRVMMRRHHLLDIAAGVVLGLITSFFIGLIYLEESTCTDLVWWLTDEKLDGGEYHV</sequence>
<keyword evidence="4" id="KW-1185">Reference proteome</keyword>
<feature type="domain" description="Phosphatidic acid phosphatase type 2/haloperoxidase" evidence="2">
    <location>
        <begin position="91"/>
        <end position="201"/>
    </location>
</feature>
<feature type="transmembrane region" description="Helical" evidence="1">
    <location>
        <begin position="90"/>
        <end position="113"/>
    </location>
</feature>
<dbReference type="PANTHER" id="PTHR14969:SF13">
    <property type="entry name" value="AT30094P"/>
    <property type="match status" value="1"/>
</dbReference>
<keyword evidence="1" id="KW-0472">Membrane</keyword>
<dbReference type="InterPro" id="IPR036938">
    <property type="entry name" value="PAP2/HPO_sf"/>
</dbReference>
<evidence type="ECO:0000256" key="1">
    <source>
        <dbReference type="SAM" id="Phobius"/>
    </source>
</evidence>
<accession>A0ABD2XIJ1</accession>
<dbReference type="EMBL" id="JBJJXI010000022">
    <property type="protein sequence ID" value="KAL3404949.1"/>
    <property type="molecule type" value="Genomic_DNA"/>
</dbReference>
<dbReference type="AlphaFoldDB" id="A0ABD2XIJ1"/>
<dbReference type="Pfam" id="PF01569">
    <property type="entry name" value="PAP2"/>
    <property type="match status" value="1"/>
</dbReference>
<comment type="caution">
    <text evidence="3">The sequence shown here is derived from an EMBL/GenBank/DDBJ whole genome shotgun (WGS) entry which is preliminary data.</text>
</comment>
<dbReference type="InterPro" id="IPR000326">
    <property type="entry name" value="PAP2/HPO"/>
</dbReference>
<proteinExistence type="predicted"/>
<gene>
    <name evidence="3" type="ORF">TKK_002598</name>
</gene>
<organism evidence="3 4">
    <name type="scientific">Trichogramma kaykai</name>
    <dbReference type="NCBI Taxonomy" id="54128"/>
    <lineage>
        <taxon>Eukaryota</taxon>
        <taxon>Metazoa</taxon>
        <taxon>Ecdysozoa</taxon>
        <taxon>Arthropoda</taxon>
        <taxon>Hexapoda</taxon>
        <taxon>Insecta</taxon>
        <taxon>Pterygota</taxon>
        <taxon>Neoptera</taxon>
        <taxon>Endopterygota</taxon>
        <taxon>Hymenoptera</taxon>
        <taxon>Apocrita</taxon>
        <taxon>Proctotrupomorpha</taxon>
        <taxon>Chalcidoidea</taxon>
        <taxon>Trichogrammatidae</taxon>
        <taxon>Trichogramma</taxon>
    </lineage>
</organism>
<protein>
    <recommendedName>
        <fullName evidence="2">Phosphatidic acid phosphatase type 2/haloperoxidase domain-containing protein</fullName>
    </recommendedName>
</protein>
<dbReference type="PANTHER" id="PTHR14969">
    <property type="entry name" value="SPHINGOSINE-1-PHOSPHATE PHOSPHOHYDROLASE"/>
    <property type="match status" value="1"/>
</dbReference>
<dbReference type="SUPFAM" id="SSF48317">
    <property type="entry name" value="Acid phosphatase/Vanadium-dependent haloperoxidase"/>
    <property type="match status" value="1"/>
</dbReference>
<dbReference type="Proteomes" id="UP001627154">
    <property type="component" value="Unassembled WGS sequence"/>
</dbReference>
<name>A0ABD2XIJ1_9HYME</name>
<feature type="transmembrane region" description="Helical" evidence="1">
    <location>
        <begin position="183"/>
        <end position="205"/>
    </location>
</feature>